<dbReference type="InterPro" id="IPR029044">
    <property type="entry name" value="Nucleotide-diphossugar_trans"/>
</dbReference>
<name>A0AAE4ATP6_9HYPH</name>
<protein>
    <submittedName>
        <fullName evidence="1">Uncharacterized protein</fullName>
    </submittedName>
</protein>
<dbReference type="SUPFAM" id="SSF53448">
    <property type="entry name" value="Nucleotide-diphospho-sugar transferases"/>
    <property type="match status" value="1"/>
</dbReference>
<gene>
    <name evidence="1" type="ORF">J2S73_002867</name>
</gene>
<sequence>MDTWRELNPTWRYELWDNERVFGRTWKNQHLIDEYVRRYTEEVEGQCADVATVVRDDGKEILISRQSLESHLARGFTLKQLGQDTFASARGKVFRGEKATLFAWHVIADIIRYEILYEEGGYMPGADSVCLRSIDEDDPFHGDIELFALNTGHLYTEHHVALLAKIGTREPTAHERLLLARYDAENAAPVMAAAKGIPFLRHCIDELAALSPADLGEAVDTTGNVFMGRMLKRYPPENARILPYLHAEDRDPNEWHSVHYSGTTRNRYHLGR</sequence>
<keyword evidence="2" id="KW-1185">Reference proteome</keyword>
<dbReference type="AlphaFoldDB" id="A0AAE4ATP6"/>
<evidence type="ECO:0000313" key="1">
    <source>
        <dbReference type="EMBL" id="MDQ0316410.1"/>
    </source>
</evidence>
<organism evidence="1 2">
    <name type="scientific">Amorphus orientalis</name>
    <dbReference type="NCBI Taxonomy" id="649198"/>
    <lineage>
        <taxon>Bacteria</taxon>
        <taxon>Pseudomonadati</taxon>
        <taxon>Pseudomonadota</taxon>
        <taxon>Alphaproteobacteria</taxon>
        <taxon>Hyphomicrobiales</taxon>
        <taxon>Amorphaceae</taxon>
        <taxon>Amorphus</taxon>
    </lineage>
</organism>
<comment type="caution">
    <text evidence="1">The sequence shown here is derived from an EMBL/GenBank/DDBJ whole genome shotgun (WGS) entry which is preliminary data.</text>
</comment>
<dbReference type="RefSeq" id="WP_306886231.1">
    <property type="nucleotide sequence ID" value="NZ_JAUSUL010000002.1"/>
</dbReference>
<accession>A0AAE4ATP6</accession>
<dbReference type="Proteomes" id="UP001229244">
    <property type="component" value="Unassembled WGS sequence"/>
</dbReference>
<dbReference type="Gene3D" id="3.90.550.20">
    <property type="match status" value="1"/>
</dbReference>
<evidence type="ECO:0000313" key="2">
    <source>
        <dbReference type="Proteomes" id="UP001229244"/>
    </source>
</evidence>
<proteinExistence type="predicted"/>
<dbReference type="EMBL" id="JAUSUL010000002">
    <property type="protein sequence ID" value="MDQ0316410.1"/>
    <property type="molecule type" value="Genomic_DNA"/>
</dbReference>
<reference evidence="1" key="1">
    <citation type="submission" date="2023-07" db="EMBL/GenBank/DDBJ databases">
        <title>Genomic Encyclopedia of Type Strains, Phase IV (KMG-IV): sequencing the most valuable type-strain genomes for metagenomic binning, comparative biology and taxonomic classification.</title>
        <authorList>
            <person name="Goeker M."/>
        </authorList>
    </citation>
    <scope>NUCLEOTIDE SEQUENCE</scope>
    <source>
        <strain evidence="1">DSM 21202</strain>
    </source>
</reference>